<accession>A0A8H8CHJ4</accession>
<feature type="compositionally biased region" description="Acidic residues" evidence="1">
    <location>
        <begin position="907"/>
        <end position="916"/>
    </location>
</feature>
<sequence>MSKPILATEIPSVHLEIPSITFPEAELQTPIWDDSNSRSPVEASQERLWNELSGLYNSNEALKGDAAALGKLDSERGAKTAEKLDELLDTFMSGANKVLEELSILGNAHPVLAVAIFAFHEVVKLDIARRDNNKKVLIVVLQMQNMLGPIFQLRNLHHEHMPATAKQFHEQRLKELVEIISQDIKLCRSDITHFMNRKFVYKLILAKGYEKKFASHIETFAQRRAELQAVISEYTAIGISTANITLDGISKKVQVADDKLDVIMSLLFRSVDTPREREVFKFLQQNGGPEKCVNDLDLLPKLIAKAGESPKTGKVAVSDQQELEELRKDLSKALSEDLDKVLETHYARFEKVLQVQNNNLKRMSAHLEDQGVLMRTQTLKLGKILDTVTTIMVLEEGKYKTKEIKLKDPEIQRVWARMNLTSSVVKAKVFVLTFRDHIHVDNSASVTPIIPTFSLPGSEDNPSALHVDTSYGSKQTMLNVTANADKESDEWVLEFIDVAYVRPIVEAMDEDGSGFISVQEANRFALARPAGMSLLHWIAYWAAGWHINLYMLQQAIYSTLLQMHQLLPQIHIANRIYVDDYLDNPVITRIEALLRSIKPLPEIKEPKLQEIANTVSSRQMTRLRANLSDMGHVIETRMDATTIAGGFRVETWILPMVNILLQHHLKIMHLAKTVVLDPAELDVHTTSLDQVFLVFDERMNNLEARFHQLHRDVDAQFQSYSYGMFYAAFKNREYNMSDNILMSIQMDEYIHLNRIDLPTTATPDTTILSKQVGKTFEIEDAVVLSTPPPGHISHPIEGMWVGWFFSGDGDPSYIRPFHCVIPPIVENMFSAKAETFFGDVDMVWTIEAQPTHASASDFNIRFDFNPKDSKNFRKQSCVGLYNTDKDAIEGTFVWNNADEPSGLTEDPQTDPLEESNSDSIDANPTSMPIIDLSAEIESIEEVRDHAPAMDDTLPTTEPVSASDTVAMITEDTVVSVGHREIVPEEIVNPEMGPSAETPMSISHGRFYLKRTPVHLFRFRYLLDGPGTPPCWRIWPLARKRWFFAIEAVLSDTRIRMGSRKAFNLALTERREWLQLSMRFDMGDDDVVPSWHDYETISDKEWEAYDTLLSSVPPLYARMYDDLAHYFARREVFAAPVGRATCDVDIRKNEDDVPSAGTSSTQIQNETRRSQRQSCEEQKRPEEKAIGKRGYSIANNRWTTAHLLLLLWNGYIIALLAPLTFFCYQCERINAPLSQGSLGHSRLEHQILRIYDSIEVKPIRLGKDNDVGRQLEDISSNITLLEEKMNKQLEEGEKVKGVVENMARKVGVISNYDGVSTLSQEDLLGGEHLDDINTDLSDIGNNDLVSSSDSEAEGSQVDASAGRLPAENVETGQVELQKRMDKLELKVENIGAKMDTLLNLVQILVSAKPSD</sequence>
<comment type="caution">
    <text evidence="2">The sequence shown here is derived from an EMBL/GenBank/DDBJ whole genome shotgun (WGS) entry which is preliminary data.</text>
</comment>
<evidence type="ECO:0000256" key="1">
    <source>
        <dbReference type="SAM" id="MobiDB-lite"/>
    </source>
</evidence>
<feature type="compositionally biased region" description="Polar residues" evidence="1">
    <location>
        <begin position="1155"/>
        <end position="1164"/>
    </location>
</feature>
<organism evidence="2">
    <name type="scientific">Psilocybe cubensis</name>
    <name type="common">Psychedelic mushroom</name>
    <name type="synonym">Stropharia cubensis</name>
    <dbReference type="NCBI Taxonomy" id="181762"/>
    <lineage>
        <taxon>Eukaryota</taxon>
        <taxon>Fungi</taxon>
        <taxon>Dikarya</taxon>
        <taxon>Basidiomycota</taxon>
        <taxon>Agaricomycotina</taxon>
        <taxon>Agaricomycetes</taxon>
        <taxon>Agaricomycetidae</taxon>
        <taxon>Agaricales</taxon>
        <taxon>Agaricineae</taxon>
        <taxon>Strophariaceae</taxon>
        <taxon>Psilocybe</taxon>
    </lineage>
</organism>
<gene>
    <name evidence="2" type="ORF">JR316_009326</name>
</gene>
<feature type="region of interest" description="Disordered" evidence="1">
    <location>
        <begin position="896"/>
        <end position="925"/>
    </location>
</feature>
<dbReference type="EMBL" id="JAFIQS010000009">
    <property type="protein sequence ID" value="KAG5165741.1"/>
    <property type="molecule type" value="Genomic_DNA"/>
</dbReference>
<name>A0A8H8CHJ4_PSICU</name>
<dbReference type="OrthoDB" id="2122982at2759"/>
<feature type="region of interest" description="Disordered" evidence="1">
    <location>
        <begin position="1341"/>
        <end position="1368"/>
    </location>
</feature>
<feature type="region of interest" description="Disordered" evidence="1">
    <location>
        <begin position="1148"/>
        <end position="1185"/>
    </location>
</feature>
<evidence type="ECO:0000313" key="2">
    <source>
        <dbReference type="EMBL" id="KAG5165741.1"/>
    </source>
</evidence>
<evidence type="ECO:0008006" key="3">
    <source>
        <dbReference type="Google" id="ProtNLM"/>
    </source>
</evidence>
<protein>
    <recommendedName>
        <fullName evidence="3">EF-hand domain-containing protein</fullName>
    </recommendedName>
</protein>
<proteinExistence type="predicted"/>
<reference evidence="2" key="1">
    <citation type="submission" date="2021-02" db="EMBL/GenBank/DDBJ databases">
        <title>Psilocybe cubensis genome.</title>
        <authorList>
            <person name="Mckernan K.J."/>
            <person name="Crawford S."/>
            <person name="Trippe A."/>
            <person name="Kane L.T."/>
            <person name="Mclaughlin S."/>
        </authorList>
    </citation>
    <scope>NUCLEOTIDE SEQUENCE [LARGE SCALE GENOMIC DNA]</scope>
    <source>
        <strain evidence="2">MGC-MH-2018</strain>
    </source>
</reference>
<feature type="compositionally biased region" description="Basic and acidic residues" evidence="1">
    <location>
        <begin position="1165"/>
        <end position="1185"/>
    </location>
</feature>